<dbReference type="PANTHER" id="PTHR42681:SF1">
    <property type="entry name" value="MALONYL-COA-ACYL CARRIER PROTEIN TRANSACYLASE, MITOCHONDRIAL"/>
    <property type="match status" value="1"/>
</dbReference>
<keyword evidence="4 7" id="KW-0808">Transferase</keyword>
<feature type="domain" description="Malonyl-CoA:ACP transacylase (MAT)" evidence="9">
    <location>
        <begin position="7"/>
        <end position="308"/>
    </location>
</feature>
<evidence type="ECO:0000256" key="1">
    <source>
        <dbReference type="ARBA" id="ARBA00005194"/>
    </source>
</evidence>
<reference evidence="10 11" key="1">
    <citation type="submission" date="2019-02" db="EMBL/GenBank/DDBJ databases">
        <authorList>
            <person name="Manzano-Marin A."/>
            <person name="Manzano-Marin A."/>
        </authorList>
    </citation>
    <scope>NUCLEOTIDE SEQUENCE [LARGE SCALE GENOMIC DNA]</scope>
    <source>
        <strain evidence="10 11">BuCilaricifoliae</strain>
    </source>
</reference>
<dbReference type="InterPro" id="IPR024925">
    <property type="entry name" value="Malonyl_CoA-ACP_transAc"/>
</dbReference>
<dbReference type="AlphaFoldDB" id="A0A451DBK3"/>
<evidence type="ECO:0000256" key="8">
    <source>
        <dbReference type="PIRSR" id="PIRSR000446-1"/>
    </source>
</evidence>
<evidence type="ECO:0000256" key="3">
    <source>
        <dbReference type="ARBA" id="ARBA00018953"/>
    </source>
</evidence>
<dbReference type="Gene3D" id="3.30.70.250">
    <property type="entry name" value="Malonyl-CoA ACP transacylase, ACP-binding"/>
    <property type="match status" value="1"/>
</dbReference>
<evidence type="ECO:0000256" key="2">
    <source>
        <dbReference type="ARBA" id="ARBA00013258"/>
    </source>
</evidence>
<dbReference type="InterPro" id="IPR001227">
    <property type="entry name" value="Ac_transferase_dom_sf"/>
</dbReference>
<feature type="active site" evidence="8">
    <location>
        <position position="92"/>
    </location>
</feature>
<dbReference type="InterPro" id="IPR050858">
    <property type="entry name" value="Mal-CoA-ACP_Trans/PKS_FabD"/>
</dbReference>
<keyword evidence="5 7" id="KW-0012">Acyltransferase</keyword>
<dbReference type="OrthoDB" id="9808564at2"/>
<comment type="pathway">
    <text evidence="1">Lipid metabolism; fatty acid biosynthesis.</text>
</comment>
<dbReference type="SUPFAM" id="SSF55048">
    <property type="entry name" value="Probable ACP-binding domain of malonyl-CoA ACP transacylase"/>
    <property type="match status" value="1"/>
</dbReference>
<evidence type="ECO:0000256" key="6">
    <source>
        <dbReference type="ARBA" id="ARBA00048462"/>
    </source>
</evidence>
<proteinExistence type="inferred from homology"/>
<dbReference type="UniPathway" id="UPA00094"/>
<dbReference type="SMART" id="SM00827">
    <property type="entry name" value="PKS_AT"/>
    <property type="match status" value="1"/>
</dbReference>
<evidence type="ECO:0000259" key="9">
    <source>
        <dbReference type="SMART" id="SM00827"/>
    </source>
</evidence>
<evidence type="ECO:0000313" key="11">
    <source>
        <dbReference type="Proteomes" id="UP000294349"/>
    </source>
</evidence>
<sequence length="322" mass="37110">MHKISLIFPGYGLHNIEFLKSFFNSHIIIKNTFNEASDILHDNIYHNFFEKKNNFIKLNKNIHLLTFISSVAIYRLLSQKIFIQPTVVAGHSLGQYSALVCNNNISFREALKIIKIRNKIMLLAAKNIQVLTLVIIGINYTLVKKICLLISNKKKVFVSIINSNNQVVITGNYSAVYTVGLILKNQLHTKIIRLPMPITPHCILMKKYKKKFSYYLRKITILKGNCPIISNHNATILYSKKDIYHALIKQIYKKVQWAKSIKKIISMGIKFFIEIGPGQILTNLNKEYSDVSSYATNSYQKLSLVMDIIKNYEKKNCFSNRS</sequence>
<feature type="active site" evidence="8">
    <location>
        <position position="201"/>
    </location>
</feature>
<evidence type="ECO:0000256" key="7">
    <source>
        <dbReference type="PIRNR" id="PIRNR000446"/>
    </source>
</evidence>
<dbReference type="PIRSF" id="PIRSF000446">
    <property type="entry name" value="Mct"/>
    <property type="match status" value="1"/>
</dbReference>
<dbReference type="Proteomes" id="UP000294349">
    <property type="component" value="Chromosome"/>
</dbReference>
<evidence type="ECO:0000313" key="10">
    <source>
        <dbReference type="EMBL" id="VFP83710.1"/>
    </source>
</evidence>
<dbReference type="GO" id="GO:0005829">
    <property type="term" value="C:cytosol"/>
    <property type="evidence" value="ECO:0007669"/>
    <property type="project" value="TreeGrafter"/>
</dbReference>
<dbReference type="PANTHER" id="PTHR42681">
    <property type="entry name" value="MALONYL-COA-ACYL CARRIER PROTEIN TRANSACYLASE, MITOCHONDRIAL"/>
    <property type="match status" value="1"/>
</dbReference>
<evidence type="ECO:0000256" key="5">
    <source>
        <dbReference type="ARBA" id="ARBA00023315"/>
    </source>
</evidence>
<dbReference type="RefSeq" id="WP_154061560.1">
    <property type="nucleotide sequence ID" value="NZ_LR217717.1"/>
</dbReference>
<evidence type="ECO:0000256" key="4">
    <source>
        <dbReference type="ARBA" id="ARBA00022679"/>
    </source>
</evidence>
<dbReference type="InterPro" id="IPR016035">
    <property type="entry name" value="Acyl_Trfase/lysoPLipase"/>
</dbReference>
<gene>
    <name evidence="10" type="primary">fabD</name>
    <name evidence="10" type="ORF">BUCILAFE3058_227</name>
</gene>
<comment type="similarity">
    <text evidence="7">Belongs to the fabD family.</text>
</comment>
<name>A0A451DBK3_9GAMM</name>
<dbReference type="Pfam" id="PF00698">
    <property type="entry name" value="Acyl_transf_1"/>
    <property type="match status" value="1"/>
</dbReference>
<dbReference type="Gene3D" id="3.40.366.10">
    <property type="entry name" value="Malonyl-Coenzyme A Acyl Carrier Protein, domain 2"/>
    <property type="match status" value="1"/>
</dbReference>
<comment type="catalytic activity">
    <reaction evidence="6 7">
        <text>holo-[ACP] + malonyl-CoA = malonyl-[ACP] + CoA</text>
        <dbReference type="Rhea" id="RHEA:41792"/>
        <dbReference type="Rhea" id="RHEA-COMP:9623"/>
        <dbReference type="Rhea" id="RHEA-COMP:9685"/>
        <dbReference type="ChEBI" id="CHEBI:57287"/>
        <dbReference type="ChEBI" id="CHEBI:57384"/>
        <dbReference type="ChEBI" id="CHEBI:64479"/>
        <dbReference type="ChEBI" id="CHEBI:78449"/>
        <dbReference type="EC" id="2.3.1.39"/>
    </reaction>
</comment>
<dbReference type="EMBL" id="LR217717">
    <property type="protein sequence ID" value="VFP83710.1"/>
    <property type="molecule type" value="Genomic_DNA"/>
</dbReference>
<accession>A0A451DBK3</accession>
<dbReference type="InterPro" id="IPR014043">
    <property type="entry name" value="Acyl_transferase_dom"/>
</dbReference>
<dbReference type="GO" id="GO:0004314">
    <property type="term" value="F:[acyl-carrier-protein] S-malonyltransferase activity"/>
    <property type="evidence" value="ECO:0007669"/>
    <property type="project" value="UniProtKB-EC"/>
</dbReference>
<dbReference type="SUPFAM" id="SSF52151">
    <property type="entry name" value="FabD/lysophospholipase-like"/>
    <property type="match status" value="1"/>
</dbReference>
<dbReference type="InterPro" id="IPR016036">
    <property type="entry name" value="Malonyl_transacylase_ACP-bd"/>
</dbReference>
<organism evidence="10 11">
    <name type="scientific">Buchnera aphidicola</name>
    <name type="common">Cinara laricifoliae</name>
    <dbReference type="NCBI Taxonomy" id="2518977"/>
    <lineage>
        <taxon>Bacteria</taxon>
        <taxon>Pseudomonadati</taxon>
        <taxon>Pseudomonadota</taxon>
        <taxon>Gammaproteobacteria</taxon>
        <taxon>Enterobacterales</taxon>
        <taxon>Erwiniaceae</taxon>
        <taxon>Buchnera</taxon>
    </lineage>
</organism>
<dbReference type="GO" id="GO:0006633">
    <property type="term" value="P:fatty acid biosynthetic process"/>
    <property type="evidence" value="ECO:0007669"/>
    <property type="project" value="UniProtKB-UniPathway"/>
</dbReference>
<protein>
    <recommendedName>
        <fullName evidence="3 7">Malonyl CoA-acyl carrier protein transacylase</fullName>
        <ecNumber evidence="2 7">2.3.1.39</ecNumber>
    </recommendedName>
</protein>
<dbReference type="EC" id="2.3.1.39" evidence="2 7"/>